<reference evidence="2" key="1">
    <citation type="submission" date="2021-02" db="EMBL/GenBank/DDBJ databases">
        <authorList>
            <person name="Nowell W R."/>
        </authorList>
    </citation>
    <scope>NUCLEOTIDE SEQUENCE</scope>
</reference>
<accession>A0A815WT86</accession>
<feature type="domain" description="MULE transposase" evidence="1">
    <location>
        <begin position="75"/>
        <end position="132"/>
    </location>
</feature>
<gene>
    <name evidence="2" type="ORF">SEV965_LOCUS38486</name>
</gene>
<dbReference type="Proteomes" id="UP000663889">
    <property type="component" value="Unassembled WGS sequence"/>
</dbReference>
<evidence type="ECO:0000313" key="3">
    <source>
        <dbReference type="Proteomes" id="UP000663889"/>
    </source>
</evidence>
<evidence type="ECO:0000313" key="2">
    <source>
        <dbReference type="EMBL" id="CAF1547226.1"/>
    </source>
</evidence>
<comment type="caution">
    <text evidence="2">The sequence shown here is derived from an EMBL/GenBank/DDBJ whole genome shotgun (WGS) entry which is preliminary data.</text>
</comment>
<evidence type="ECO:0000259" key="1">
    <source>
        <dbReference type="Pfam" id="PF10551"/>
    </source>
</evidence>
<dbReference type="InterPro" id="IPR018289">
    <property type="entry name" value="MULE_transposase_dom"/>
</dbReference>
<sequence>MLILNNYIYKLNKSTTKVNGDHVHPQEPEKVEIRTFKQILKERAINEVTPIPKIYDEESAKANLTTSSIAVLPSEREMTFPCVFGLLPEKKKPMYKSLFRELKAIAVSMSMDFNPTTIMSDFEPALAEAINSE</sequence>
<dbReference type="EMBL" id="CAJNOU010009523">
    <property type="protein sequence ID" value="CAF1547226.1"/>
    <property type="molecule type" value="Genomic_DNA"/>
</dbReference>
<organism evidence="2 3">
    <name type="scientific">Rotaria sordida</name>
    <dbReference type="NCBI Taxonomy" id="392033"/>
    <lineage>
        <taxon>Eukaryota</taxon>
        <taxon>Metazoa</taxon>
        <taxon>Spiralia</taxon>
        <taxon>Gnathifera</taxon>
        <taxon>Rotifera</taxon>
        <taxon>Eurotatoria</taxon>
        <taxon>Bdelloidea</taxon>
        <taxon>Philodinida</taxon>
        <taxon>Philodinidae</taxon>
        <taxon>Rotaria</taxon>
    </lineage>
</organism>
<name>A0A815WT86_9BILA</name>
<dbReference type="AlphaFoldDB" id="A0A815WT86"/>
<dbReference type="Pfam" id="PF10551">
    <property type="entry name" value="MULE"/>
    <property type="match status" value="1"/>
</dbReference>
<protein>
    <recommendedName>
        <fullName evidence="1">MULE transposase domain-containing protein</fullName>
    </recommendedName>
</protein>
<proteinExistence type="predicted"/>
<feature type="non-terminal residue" evidence="2">
    <location>
        <position position="1"/>
    </location>
</feature>